<dbReference type="RefSeq" id="XP_033534295.1">
    <property type="nucleotide sequence ID" value="XM_033675364.1"/>
</dbReference>
<evidence type="ECO:0008006" key="5">
    <source>
        <dbReference type="Google" id="ProtNLM"/>
    </source>
</evidence>
<feature type="signal peptide" evidence="1">
    <location>
        <begin position="1"/>
        <end position="17"/>
    </location>
</feature>
<reference evidence="4" key="2">
    <citation type="submission" date="2020-04" db="EMBL/GenBank/DDBJ databases">
        <authorList>
            <consortium name="NCBI Genome Project"/>
        </authorList>
    </citation>
    <scope>NUCLEOTIDE SEQUENCE</scope>
    <source>
        <strain evidence="4">CBS 781.70</strain>
    </source>
</reference>
<reference evidence="4" key="3">
    <citation type="submission" date="2025-04" db="UniProtKB">
        <authorList>
            <consortium name="RefSeq"/>
        </authorList>
    </citation>
    <scope>IDENTIFICATION</scope>
    <source>
        <strain evidence="4">CBS 781.70</strain>
    </source>
</reference>
<keyword evidence="3" id="KW-1185">Reference proteome</keyword>
<sequence length="77" mass="8960">MMSSWLFVPLLARAVFAHRPCGCCPLLTNLECSQSLRSTFDFCTMYTRRVWRLAGSPWQSMHGQQNRHAKIEYDSSF</sequence>
<organism evidence="2">
    <name type="scientific">Eremomyces bilateralis CBS 781.70</name>
    <dbReference type="NCBI Taxonomy" id="1392243"/>
    <lineage>
        <taxon>Eukaryota</taxon>
        <taxon>Fungi</taxon>
        <taxon>Dikarya</taxon>
        <taxon>Ascomycota</taxon>
        <taxon>Pezizomycotina</taxon>
        <taxon>Dothideomycetes</taxon>
        <taxon>Dothideomycetes incertae sedis</taxon>
        <taxon>Eremomycetales</taxon>
        <taxon>Eremomycetaceae</taxon>
        <taxon>Eremomyces</taxon>
    </lineage>
</organism>
<keyword evidence="1" id="KW-0732">Signal</keyword>
<evidence type="ECO:0000313" key="2">
    <source>
        <dbReference type="EMBL" id="KAF1812664.1"/>
    </source>
</evidence>
<reference evidence="2 4" key="1">
    <citation type="submission" date="2020-01" db="EMBL/GenBank/DDBJ databases">
        <authorList>
            <consortium name="DOE Joint Genome Institute"/>
            <person name="Haridas S."/>
            <person name="Albert R."/>
            <person name="Binder M."/>
            <person name="Bloem J."/>
            <person name="Labutti K."/>
            <person name="Salamov A."/>
            <person name="Andreopoulos B."/>
            <person name="Baker S.E."/>
            <person name="Barry K."/>
            <person name="Bills G."/>
            <person name="Bluhm B.H."/>
            <person name="Cannon C."/>
            <person name="Castanera R."/>
            <person name="Culley D.E."/>
            <person name="Daum C."/>
            <person name="Ezra D."/>
            <person name="Gonzalez J.B."/>
            <person name="Henrissat B."/>
            <person name="Kuo A."/>
            <person name="Liang C."/>
            <person name="Lipzen A."/>
            <person name="Lutzoni F."/>
            <person name="Magnuson J."/>
            <person name="Mondo S."/>
            <person name="Nolan M."/>
            <person name="Ohm R."/>
            <person name="Pangilinan J."/>
            <person name="Park H.-J."/>
            <person name="Ramirez L."/>
            <person name="Alfaro M."/>
            <person name="Sun H."/>
            <person name="Tritt A."/>
            <person name="Yoshinaga Y."/>
            <person name="Zwiers L.-H."/>
            <person name="Turgeon B.G."/>
            <person name="Goodwin S.B."/>
            <person name="Spatafora J.W."/>
            <person name="Crous P.W."/>
            <person name="Grigoriev I.V."/>
        </authorList>
    </citation>
    <scope>NUCLEOTIDE SEQUENCE</scope>
    <source>
        <strain evidence="2 4">CBS 781.70</strain>
    </source>
</reference>
<name>A0A6G1G3M2_9PEZI</name>
<protein>
    <recommendedName>
        <fullName evidence="5">Secreted protein</fullName>
    </recommendedName>
</protein>
<feature type="chain" id="PRO_5044631787" description="Secreted protein" evidence="1">
    <location>
        <begin position="18"/>
        <end position="77"/>
    </location>
</feature>
<dbReference type="EMBL" id="ML975157">
    <property type="protein sequence ID" value="KAF1812664.1"/>
    <property type="molecule type" value="Genomic_DNA"/>
</dbReference>
<evidence type="ECO:0000313" key="3">
    <source>
        <dbReference type="Proteomes" id="UP000504638"/>
    </source>
</evidence>
<gene>
    <name evidence="2 4" type="ORF">P152DRAFT_345453</name>
</gene>
<proteinExistence type="predicted"/>
<evidence type="ECO:0000313" key="4">
    <source>
        <dbReference type="RefSeq" id="XP_033534295.1"/>
    </source>
</evidence>
<dbReference type="Proteomes" id="UP000504638">
    <property type="component" value="Unplaced"/>
</dbReference>
<evidence type="ECO:0000256" key="1">
    <source>
        <dbReference type="SAM" id="SignalP"/>
    </source>
</evidence>
<dbReference type="GeneID" id="54415934"/>
<dbReference type="AlphaFoldDB" id="A0A6G1G3M2"/>
<accession>A0A6G1G3M2</accession>